<gene>
    <name evidence="2" type="ORF">PECUL_23A042714</name>
</gene>
<evidence type="ECO:0000313" key="3">
    <source>
        <dbReference type="Proteomes" id="UP001295444"/>
    </source>
</evidence>
<keyword evidence="3" id="KW-1185">Reference proteome</keyword>
<evidence type="ECO:0000313" key="2">
    <source>
        <dbReference type="EMBL" id="CAH2307257.1"/>
    </source>
</evidence>
<name>A0AAD1SS90_PELCU</name>
<dbReference type="AlphaFoldDB" id="A0AAD1SS90"/>
<organism evidence="2 3">
    <name type="scientific">Pelobates cultripes</name>
    <name type="common">Western spadefoot toad</name>
    <dbReference type="NCBI Taxonomy" id="61616"/>
    <lineage>
        <taxon>Eukaryota</taxon>
        <taxon>Metazoa</taxon>
        <taxon>Chordata</taxon>
        <taxon>Craniata</taxon>
        <taxon>Vertebrata</taxon>
        <taxon>Euteleostomi</taxon>
        <taxon>Amphibia</taxon>
        <taxon>Batrachia</taxon>
        <taxon>Anura</taxon>
        <taxon>Pelobatoidea</taxon>
        <taxon>Pelobatidae</taxon>
        <taxon>Pelobates</taxon>
    </lineage>
</organism>
<evidence type="ECO:0000256" key="1">
    <source>
        <dbReference type="SAM" id="MobiDB-lite"/>
    </source>
</evidence>
<proteinExistence type="predicted"/>
<reference evidence="2" key="1">
    <citation type="submission" date="2022-03" db="EMBL/GenBank/DDBJ databases">
        <authorList>
            <person name="Alioto T."/>
            <person name="Alioto T."/>
            <person name="Gomez Garrido J."/>
        </authorList>
    </citation>
    <scope>NUCLEOTIDE SEQUENCE</scope>
</reference>
<feature type="region of interest" description="Disordered" evidence="1">
    <location>
        <begin position="57"/>
        <end position="124"/>
    </location>
</feature>
<sequence length="124" mass="13742">MTAVKLIITRGCITQVGDAPLNLMTPPRDLSEPGPRRSKCGLLELKRRGDGRSLWCRSQKAISPQHPPHPPPQGEQTCWKNKKDGGGAKRGTNPHSLSKMATQPMPEMWSTSLKTHRSSMETFD</sequence>
<accession>A0AAD1SS90</accession>
<dbReference type="Proteomes" id="UP001295444">
    <property type="component" value="Chromosome 07"/>
</dbReference>
<dbReference type="EMBL" id="OW240918">
    <property type="protein sequence ID" value="CAH2307257.1"/>
    <property type="molecule type" value="Genomic_DNA"/>
</dbReference>
<protein>
    <submittedName>
        <fullName evidence="2">Uncharacterized protein</fullName>
    </submittedName>
</protein>